<name>A0A2X2CSG1_PSELU</name>
<dbReference type="EMBL" id="JADMCD010000001">
    <property type="protein sequence ID" value="MBF8639452.1"/>
    <property type="molecule type" value="Genomic_DNA"/>
</dbReference>
<dbReference type="EMBL" id="UAUF01000013">
    <property type="protein sequence ID" value="SPZ10104.1"/>
    <property type="molecule type" value="Genomic_DNA"/>
</dbReference>
<organism evidence="3 4">
    <name type="scientific">Pseudomonas luteola</name>
    <dbReference type="NCBI Taxonomy" id="47886"/>
    <lineage>
        <taxon>Bacteria</taxon>
        <taxon>Pseudomonadati</taxon>
        <taxon>Pseudomonadota</taxon>
        <taxon>Gammaproteobacteria</taxon>
        <taxon>Pseudomonadales</taxon>
        <taxon>Pseudomonadaceae</taxon>
        <taxon>Pseudomonas</taxon>
    </lineage>
</organism>
<evidence type="ECO:0000313" key="4">
    <source>
        <dbReference type="Proteomes" id="UP000250443"/>
    </source>
</evidence>
<dbReference type="PROSITE" id="PS51257">
    <property type="entry name" value="PROKAR_LIPOPROTEIN"/>
    <property type="match status" value="1"/>
</dbReference>
<accession>A0A2X2CSG1</accession>
<dbReference type="Pfam" id="PF13590">
    <property type="entry name" value="DUF4136"/>
    <property type="match status" value="1"/>
</dbReference>
<dbReference type="Proteomes" id="UP000626180">
    <property type="component" value="Unassembled WGS sequence"/>
</dbReference>
<evidence type="ECO:0000313" key="3">
    <source>
        <dbReference type="EMBL" id="SPZ10104.1"/>
    </source>
</evidence>
<dbReference type="InterPro" id="IPR025411">
    <property type="entry name" value="DUF4136"/>
</dbReference>
<keyword evidence="5" id="KW-1185">Reference proteome</keyword>
<dbReference type="RefSeq" id="WP_010797244.1">
    <property type="nucleotide sequence ID" value="NZ_CP069262.1"/>
</dbReference>
<evidence type="ECO:0000313" key="5">
    <source>
        <dbReference type="Proteomes" id="UP000626180"/>
    </source>
</evidence>
<protein>
    <submittedName>
        <fullName evidence="2">DUF4136 domain-containing protein</fullName>
    </submittedName>
    <submittedName>
        <fullName evidence="3">Lipoprotein</fullName>
    </submittedName>
</protein>
<evidence type="ECO:0000313" key="2">
    <source>
        <dbReference type="EMBL" id="MBF8639452.1"/>
    </source>
</evidence>
<keyword evidence="3" id="KW-0449">Lipoprotein</keyword>
<reference evidence="2 5" key="2">
    <citation type="submission" date="2020-10" db="EMBL/GenBank/DDBJ databases">
        <title>Genome sequences of Pseudomonas isolates.</title>
        <authorList>
            <person name="Wessels L."/>
            <person name="Reich F."/>
            <person name="Hammerl J."/>
        </authorList>
    </citation>
    <scope>NUCLEOTIDE SEQUENCE [LARGE SCALE GENOMIC DNA]</scope>
    <source>
        <strain evidence="2 5">20-MO00624-0</strain>
    </source>
</reference>
<dbReference type="Gene3D" id="3.30.160.670">
    <property type="match status" value="1"/>
</dbReference>
<gene>
    <name evidence="2" type="ORF">IRZ65_01975</name>
    <name evidence="3" type="ORF">NCTC11842_03690</name>
</gene>
<reference evidence="3 4" key="1">
    <citation type="submission" date="2018-06" db="EMBL/GenBank/DDBJ databases">
        <authorList>
            <consortium name="Pathogen Informatics"/>
            <person name="Doyle S."/>
        </authorList>
    </citation>
    <scope>NUCLEOTIDE SEQUENCE [LARGE SCALE GENOMIC DNA]</scope>
    <source>
        <strain evidence="3 4">NCTC11842</strain>
    </source>
</reference>
<dbReference type="Proteomes" id="UP000250443">
    <property type="component" value="Unassembled WGS sequence"/>
</dbReference>
<feature type="domain" description="DUF4136" evidence="1">
    <location>
        <begin position="52"/>
        <end position="209"/>
    </location>
</feature>
<dbReference type="AlphaFoldDB" id="A0A2X2CSG1"/>
<proteinExistence type="predicted"/>
<sequence>MRRLFACVVISLGLTACQSQNPYIASALPELAAPAPAVPARIDPSSYPAAPVDYGRYRSWAWSPEGIRASGDSSQSMDTSTLQEAISAQLDQRGLRPAPTGTRPDLYVSATVRQEQRVVYDTDYYGGGVGYGGGYPYGYDRWGTYGGTGYSQTRPRYYQVQVLSIELIDSQSRKRIWSGSVEERGGNDQSARVQAIREAARRALEQYPPH</sequence>
<evidence type="ECO:0000259" key="1">
    <source>
        <dbReference type="Pfam" id="PF13590"/>
    </source>
</evidence>